<dbReference type="InterPro" id="IPR008972">
    <property type="entry name" value="Cupredoxin"/>
</dbReference>
<dbReference type="Proteomes" id="UP000000310">
    <property type="component" value="Chromosome"/>
</dbReference>
<dbReference type="PANTHER" id="PTHR36507">
    <property type="entry name" value="BLL1555 PROTEIN"/>
    <property type="match status" value="1"/>
</dbReference>
<dbReference type="InterPro" id="IPR052721">
    <property type="entry name" value="ET_Amicyanin"/>
</dbReference>
<protein>
    <recommendedName>
        <fullName evidence="1">EfeO-type cupredoxin-like domain-containing protein</fullName>
    </recommendedName>
</protein>
<dbReference type="SUPFAM" id="SSF49503">
    <property type="entry name" value="Cupredoxins"/>
    <property type="match status" value="1"/>
</dbReference>
<dbReference type="STRING" id="762903.Pedsa_3522"/>
<dbReference type="AlphaFoldDB" id="F0SEY4"/>
<sequence length="110" mass="12467">MKSNGFNSLLFVLTVGFALNTCSSPKRTVPKVYTVEISQMKFQPEVLKIHQKDTVIFINHDIVAHDVTEINKAWKSPVLNTGDSWKIVMQKSANYFCSIHLVMKGKIIVE</sequence>
<accession>F0SEY4</accession>
<reference evidence="2 3" key="1">
    <citation type="journal article" date="2011" name="Stand. Genomic Sci.">
        <title>Complete genome sequence of the gliding, heparinolytic Pedobacter saltans type strain (113).</title>
        <authorList>
            <person name="Liolios K."/>
            <person name="Sikorski J."/>
            <person name="Lu M."/>
            <person name="Nolan M."/>
            <person name="Lapidus A."/>
            <person name="Lucas S."/>
            <person name="Hammon N."/>
            <person name="Deshpande S."/>
            <person name="Cheng J.F."/>
            <person name="Tapia R."/>
            <person name="Han C."/>
            <person name="Goodwin L."/>
            <person name="Pitluck S."/>
            <person name="Huntemann M."/>
            <person name="Ivanova N."/>
            <person name="Pagani I."/>
            <person name="Mavromatis K."/>
            <person name="Ovchinikova G."/>
            <person name="Pati A."/>
            <person name="Chen A."/>
            <person name="Palaniappan K."/>
            <person name="Land M."/>
            <person name="Hauser L."/>
            <person name="Brambilla E.M."/>
            <person name="Kotsyurbenko O."/>
            <person name="Rohde M."/>
            <person name="Tindall B.J."/>
            <person name="Abt B."/>
            <person name="Goker M."/>
            <person name="Detter J.C."/>
            <person name="Woyke T."/>
            <person name="Bristow J."/>
            <person name="Eisen J.A."/>
            <person name="Markowitz V."/>
            <person name="Hugenholtz P."/>
            <person name="Klenk H.P."/>
            <person name="Kyrpides N.C."/>
        </authorList>
    </citation>
    <scope>NUCLEOTIDE SEQUENCE [LARGE SCALE GENOMIC DNA]</scope>
    <source>
        <strain evidence="3">ATCC 51119 / DSM 12145 / JCM 21818 / LMG 10337 / NBRC 100064 / NCIMB 13643</strain>
    </source>
</reference>
<evidence type="ECO:0000313" key="2">
    <source>
        <dbReference type="EMBL" id="ADY54052.1"/>
    </source>
</evidence>
<gene>
    <name evidence="2" type="ordered locus">Pedsa_3522</name>
</gene>
<dbReference type="PANTHER" id="PTHR36507:SF1">
    <property type="entry name" value="BLL1555 PROTEIN"/>
    <property type="match status" value="1"/>
</dbReference>
<dbReference type="Pfam" id="PF13473">
    <property type="entry name" value="Cupredoxin_1"/>
    <property type="match status" value="1"/>
</dbReference>
<dbReference type="InterPro" id="IPR028096">
    <property type="entry name" value="EfeO_Cupredoxin"/>
</dbReference>
<name>F0SEY4_PSESL</name>
<reference evidence="3" key="2">
    <citation type="submission" date="2011-02" db="EMBL/GenBank/DDBJ databases">
        <title>The complete genome of Pedobacter saltans DSM 12145.</title>
        <authorList>
            <consortium name="US DOE Joint Genome Institute (JGI-PGF)"/>
            <person name="Lucas S."/>
            <person name="Copeland A."/>
            <person name="Lapidus A."/>
            <person name="Bruce D."/>
            <person name="Goodwin L."/>
            <person name="Pitluck S."/>
            <person name="Kyrpides N."/>
            <person name="Mavromatis K."/>
            <person name="Pagani I."/>
            <person name="Ivanova N."/>
            <person name="Ovchinnikova G."/>
            <person name="Lu M."/>
            <person name="Detter J.C."/>
            <person name="Han C."/>
            <person name="Land M."/>
            <person name="Hauser L."/>
            <person name="Markowitz V."/>
            <person name="Cheng J.-F."/>
            <person name="Hugenholtz P."/>
            <person name="Woyke T."/>
            <person name="Wu D."/>
            <person name="Tindall B."/>
            <person name="Pomrenke H.G."/>
            <person name="Brambilla E."/>
            <person name="Klenk H.-P."/>
            <person name="Eisen J.A."/>
        </authorList>
    </citation>
    <scope>NUCLEOTIDE SEQUENCE [LARGE SCALE GENOMIC DNA]</scope>
    <source>
        <strain evidence="3">ATCC 51119 / DSM 12145 / JCM 21818 / LMG 10337 / NBRC 100064 / NCIMB 13643</strain>
    </source>
</reference>
<dbReference type="HOGENOM" id="CLU_084115_4_0_10"/>
<dbReference type="EMBL" id="CP002545">
    <property type="protein sequence ID" value="ADY54052.1"/>
    <property type="molecule type" value="Genomic_DNA"/>
</dbReference>
<dbReference type="KEGG" id="psn:Pedsa_3522"/>
<feature type="domain" description="EfeO-type cupredoxin-like" evidence="1">
    <location>
        <begin position="15"/>
        <end position="109"/>
    </location>
</feature>
<keyword evidence="3" id="KW-1185">Reference proteome</keyword>
<dbReference type="OrthoDB" id="849076at2"/>
<evidence type="ECO:0000313" key="3">
    <source>
        <dbReference type="Proteomes" id="UP000000310"/>
    </source>
</evidence>
<proteinExistence type="predicted"/>
<organism evidence="2 3">
    <name type="scientific">Pseudopedobacter saltans (strain ATCC 51119 / DSM 12145 / JCM 21818 / CCUG 39354 / LMG 10337 / NBRC 100064 / NCIMB 13643)</name>
    <name type="common">Pedobacter saltans</name>
    <dbReference type="NCBI Taxonomy" id="762903"/>
    <lineage>
        <taxon>Bacteria</taxon>
        <taxon>Pseudomonadati</taxon>
        <taxon>Bacteroidota</taxon>
        <taxon>Sphingobacteriia</taxon>
        <taxon>Sphingobacteriales</taxon>
        <taxon>Sphingobacteriaceae</taxon>
        <taxon>Pseudopedobacter</taxon>
    </lineage>
</organism>
<dbReference type="eggNOG" id="COG3794">
    <property type="taxonomic scope" value="Bacteria"/>
</dbReference>
<dbReference type="RefSeq" id="WP_013634535.1">
    <property type="nucleotide sequence ID" value="NC_015177.1"/>
</dbReference>
<dbReference type="Gene3D" id="2.60.40.420">
    <property type="entry name" value="Cupredoxins - blue copper proteins"/>
    <property type="match status" value="1"/>
</dbReference>
<evidence type="ECO:0000259" key="1">
    <source>
        <dbReference type="Pfam" id="PF13473"/>
    </source>
</evidence>